<feature type="domain" description="Thioredoxin" evidence="1">
    <location>
        <begin position="1"/>
        <end position="107"/>
    </location>
</feature>
<evidence type="ECO:0000313" key="3">
    <source>
        <dbReference type="Proteomes" id="UP001342314"/>
    </source>
</evidence>
<evidence type="ECO:0000259" key="1">
    <source>
        <dbReference type="PROSITE" id="PS51352"/>
    </source>
</evidence>
<dbReference type="Pfam" id="PF00085">
    <property type="entry name" value="Thioredoxin"/>
    <property type="match status" value="1"/>
</dbReference>
<dbReference type="InterPro" id="IPR050620">
    <property type="entry name" value="Thioredoxin_H-type-like"/>
</dbReference>
<dbReference type="PANTHER" id="PTHR10438:SF468">
    <property type="entry name" value="THIOREDOXIN-1-RELATED"/>
    <property type="match status" value="1"/>
</dbReference>
<dbReference type="Proteomes" id="UP001342314">
    <property type="component" value="Unassembled WGS sequence"/>
</dbReference>
<sequence length="109" mass="12226">MPVTVIKSEDQYKGIIANQGLSAIQFIAPWDESCKAITPKYKELAANPRWKDVHFYAVDICEQQDVAMDAHVEMAPTFHFYKDGAKVKEYVGSSQPQLERTLGAVINGH</sequence>
<keyword evidence="3" id="KW-1185">Reference proteome</keyword>
<comment type="caution">
    <text evidence="2">The sequence shown here is derived from an EMBL/GenBank/DDBJ whole genome shotgun (WGS) entry which is preliminary data.</text>
</comment>
<dbReference type="CDD" id="cd02947">
    <property type="entry name" value="TRX_family"/>
    <property type="match status" value="1"/>
</dbReference>
<gene>
    <name evidence="2" type="ORF">Rhopal_006750-T1</name>
</gene>
<dbReference type="SUPFAM" id="SSF52833">
    <property type="entry name" value="Thioredoxin-like"/>
    <property type="match status" value="1"/>
</dbReference>
<accession>A0AAV5GTZ7</accession>
<evidence type="ECO:0000313" key="2">
    <source>
        <dbReference type="EMBL" id="GJN93693.1"/>
    </source>
</evidence>
<name>A0AAV5GTZ7_9BASI</name>
<dbReference type="PANTHER" id="PTHR10438">
    <property type="entry name" value="THIOREDOXIN"/>
    <property type="match status" value="1"/>
</dbReference>
<dbReference type="AlphaFoldDB" id="A0AAV5GTZ7"/>
<protein>
    <recommendedName>
        <fullName evidence="1">Thioredoxin domain-containing protein</fullName>
    </recommendedName>
</protein>
<proteinExistence type="predicted"/>
<reference evidence="2 3" key="1">
    <citation type="submission" date="2021-12" db="EMBL/GenBank/DDBJ databases">
        <title>High titer production of polyol ester of fatty acids by Rhodotorula paludigena BS15 towards product separation-free biomass refinery.</title>
        <authorList>
            <person name="Mano J."/>
            <person name="Ono H."/>
            <person name="Tanaka T."/>
            <person name="Naito K."/>
            <person name="Sushida H."/>
            <person name="Ike M."/>
            <person name="Tokuyasu K."/>
            <person name="Kitaoka M."/>
        </authorList>
    </citation>
    <scope>NUCLEOTIDE SEQUENCE [LARGE SCALE GENOMIC DNA]</scope>
    <source>
        <strain evidence="2 3">BS15</strain>
    </source>
</reference>
<organism evidence="2 3">
    <name type="scientific">Rhodotorula paludigena</name>
    <dbReference type="NCBI Taxonomy" id="86838"/>
    <lineage>
        <taxon>Eukaryota</taxon>
        <taxon>Fungi</taxon>
        <taxon>Dikarya</taxon>
        <taxon>Basidiomycota</taxon>
        <taxon>Pucciniomycotina</taxon>
        <taxon>Microbotryomycetes</taxon>
        <taxon>Sporidiobolales</taxon>
        <taxon>Sporidiobolaceae</taxon>
        <taxon>Rhodotorula</taxon>
    </lineage>
</organism>
<dbReference type="InterPro" id="IPR013766">
    <property type="entry name" value="Thioredoxin_domain"/>
</dbReference>
<dbReference type="Gene3D" id="3.40.30.10">
    <property type="entry name" value="Glutaredoxin"/>
    <property type="match status" value="1"/>
</dbReference>
<dbReference type="PROSITE" id="PS51352">
    <property type="entry name" value="THIOREDOXIN_2"/>
    <property type="match status" value="1"/>
</dbReference>
<dbReference type="InterPro" id="IPR036249">
    <property type="entry name" value="Thioredoxin-like_sf"/>
</dbReference>
<dbReference type="EMBL" id="BQKY01000014">
    <property type="protein sequence ID" value="GJN93693.1"/>
    <property type="molecule type" value="Genomic_DNA"/>
</dbReference>